<gene>
    <name evidence="2" type="ORF">ABKW32_11930</name>
    <name evidence="3" type="ORF">MP3633_0498</name>
</gene>
<dbReference type="Gene3D" id="3.90.550.10">
    <property type="entry name" value="Spore Coat Polysaccharide Biosynthesis Protein SpsA, Chain A"/>
    <property type="match status" value="1"/>
</dbReference>
<evidence type="ECO:0000313" key="4">
    <source>
        <dbReference type="Proteomes" id="UP000509371"/>
    </source>
</evidence>
<evidence type="ECO:0000313" key="5">
    <source>
        <dbReference type="Proteomes" id="UP001471651"/>
    </source>
</evidence>
<dbReference type="InterPro" id="IPR001173">
    <property type="entry name" value="Glyco_trans_2-like"/>
</dbReference>
<proteinExistence type="predicted"/>
<feature type="domain" description="Glycosyltransferase 2-like" evidence="1">
    <location>
        <begin position="14"/>
        <end position="179"/>
    </location>
</feature>
<dbReference type="SUPFAM" id="SSF53448">
    <property type="entry name" value="Nucleotide-diphospho-sugar transferases"/>
    <property type="match status" value="1"/>
</dbReference>
<reference evidence="2 5" key="2">
    <citation type="submission" date="2024-05" db="EMBL/GenBank/DDBJ databases">
        <authorList>
            <person name="Busch G.E."/>
            <person name="Sharma I."/>
        </authorList>
    </citation>
    <scope>NUCLEOTIDE SEQUENCE [LARGE SCALE GENOMIC DNA]</scope>
    <source>
        <strain evidence="2 5">23GB23</strain>
    </source>
</reference>
<dbReference type="EMBL" id="JBDYKN010000010">
    <property type="protein sequence ID" value="MEP7730161.1"/>
    <property type="molecule type" value="Genomic_DNA"/>
</dbReference>
<evidence type="ECO:0000313" key="3">
    <source>
        <dbReference type="EMBL" id="QKK79236.1"/>
    </source>
</evidence>
<evidence type="ECO:0000313" key="2">
    <source>
        <dbReference type="EMBL" id="MEP7730161.1"/>
    </source>
</evidence>
<dbReference type="InterPro" id="IPR029044">
    <property type="entry name" value="Nucleotide-diphossugar_trans"/>
</dbReference>
<dbReference type="EMBL" id="CP054301">
    <property type="protein sequence ID" value="QKK79236.1"/>
    <property type="molecule type" value="Genomic_DNA"/>
</dbReference>
<keyword evidence="5" id="KW-1185">Reference proteome</keyword>
<dbReference type="KEGG" id="mpri:MP3633_0498"/>
<evidence type="ECO:0000259" key="1">
    <source>
        <dbReference type="Pfam" id="PF00535"/>
    </source>
</evidence>
<dbReference type="PANTHER" id="PTHR10859:SF91">
    <property type="entry name" value="DOLICHYL-PHOSPHATE BETA-GLUCOSYLTRANSFERASE"/>
    <property type="match status" value="1"/>
</dbReference>
<dbReference type="GO" id="GO:0016740">
    <property type="term" value="F:transferase activity"/>
    <property type="evidence" value="ECO:0007669"/>
    <property type="project" value="UniProtKB-KW"/>
</dbReference>
<dbReference type="CDD" id="cd04179">
    <property type="entry name" value="DPM_DPG-synthase_like"/>
    <property type="match status" value="1"/>
</dbReference>
<dbReference type="Proteomes" id="UP000509371">
    <property type="component" value="Chromosome"/>
</dbReference>
<dbReference type="RefSeq" id="WP_244959785.1">
    <property type="nucleotide sequence ID" value="NZ_BAAAEF010000003.1"/>
</dbReference>
<dbReference type="PANTHER" id="PTHR10859">
    <property type="entry name" value="GLYCOSYL TRANSFERASE"/>
    <property type="match status" value="1"/>
</dbReference>
<dbReference type="AlphaFoldDB" id="A0A859CT00"/>
<organism evidence="3 4">
    <name type="scientific">Marinomonas primoryensis</name>
    <dbReference type="NCBI Taxonomy" id="178399"/>
    <lineage>
        <taxon>Bacteria</taxon>
        <taxon>Pseudomonadati</taxon>
        <taxon>Pseudomonadota</taxon>
        <taxon>Gammaproteobacteria</taxon>
        <taxon>Oceanospirillales</taxon>
        <taxon>Oceanospirillaceae</taxon>
        <taxon>Marinomonas</taxon>
    </lineage>
</organism>
<name>A0A859CT00_9GAMM</name>
<dbReference type="Pfam" id="PF00535">
    <property type="entry name" value="Glycos_transf_2"/>
    <property type="match status" value="1"/>
</dbReference>
<protein>
    <submittedName>
        <fullName evidence="3">Glycosyltransferase family 2 protein</fullName>
    </submittedName>
</protein>
<dbReference type="Proteomes" id="UP001471651">
    <property type="component" value="Unassembled WGS sequence"/>
</dbReference>
<sequence length="254" mass="29118">MEESALNNPFKPAIVIPVYNHEDAIENTLEQVLEYGYPAVLVDDGCGAKCREVLEKLAEKYRDQVYLVQLATNSGKGGAVKAGMRFLLDQGFSHALQVDADGQHNISDLPIFIQAAEKEQESLICGFPIYDHSVPKHRYYCRYFSHVWVWINTLSFSIKDSMCGFRVYPLVKICKLIDRASCGNRMSFDTEVVVRWVWSGHKIKNMPTKVIYPENGVSHFNAIKDNVLISWMHTRLFFGMLWRSPALLWNKRHG</sequence>
<accession>A0A859CT00</accession>
<reference evidence="3 4" key="1">
    <citation type="submission" date="2020-06" db="EMBL/GenBank/DDBJ databases">
        <authorList>
            <person name="Voronona O.L."/>
            <person name="Aksenova E.I."/>
            <person name="Kunda M.S."/>
            <person name="Semenov A.N."/>
            <person name="Ryzhova N."/>
        </authorList>
    </citation>
    <scope>NUCLEOTIDE SEQUENCE [LARGE SCALE GENOMIC DNA]</scope>
    <source>
        <strain evidence="3 4">MPKMM3633</strain>
    </source>
</reference>
<dbReference type="GO" id="GO:0006487">
    <property type="term" value="P:protein N-linked glycosylation"/>
    <property type="evidence" value="ECO:0007669"/>
    <property type="project" value="TreeGrafter"/>
</dbReference>
<keyword evidence="3" id="KW-0808">Transferase</keyword>